<comment type="catalytic activity">
    <reaction evidence="9">
        <text>isopentenyl phosphate + ATP = isopentenyl diphosphate + ADP</text>
        <dbReference type="Rhea" id="RHEA:33963"/>
        <dbReference type="ChEBI" id="CHEBI:30616"/>
        <dbReference type="ChEBI" id="CHEBI:65078"/>
        <dbReference type="ChEBI" id="CHEBI:128769"/>
        <dbReference type="ChEBI" id="CHEBI:456216"/>
        <dbReference type="EC" id="2.7.4.26"/>
    </reaction>
</comment>
<dbReference type="EC" id="2.7.4.26" evidence="2"/>
<evidence type="ECO:0000256" key="6">
    <source>
        <dbReference type="ARBA" id="ARBA00022777"/>
    </source>
</evidence>
<evidence type="ECO:0000313" key="14">
    <source>
        <dbReference type="Proteomes" id="UP000179102"/>
    </source>
</evidence>
<feature type="site" description="Transition state stabilizer" evidence="11">
    <location>
        <position position="17"/>
    </location>
</feature>
<keyword evidence="6" id="KW-0418">Kinase</keyword>
<feature type="binding site" evidence="10">
    <location>
        <position position="222"/>
    </location>
    <ligand>
        <name>ATP</name>
        <dbReference type="ChEBI" id="CHEBI:30616"/>
    </ligand>
</feature>
<keyword evidence="5 10" id="KW-0547">Nucleotide-binding</keyword>
<evidence type="ECO:0000256" key="5">
    <source>
        <dbReference type="ARBA" id="ARBA00022741"/>
    </source>
</evidence>
<dbReference type="PANTHER" id="PTHR43654:SF1">
    <property type="entry name" value="ISOPENTENYL PHOSPHATE KINASE"/>
    <property type="match status" value="1"/>
</dbReference>
<dbReference type="InterPro" id="IPR001048">
    <property type="entry name" value="Asp/Glu/Uridylate_kinase"/>
</dbReference>
<evidence type="ECO:0000256" key="1">
    <source>
        <dbReference type="ARBA" id="ARBA00010540"/>
    </source>
</evidence>
<proteinExistence type="inferred from homology"/>
<organism evidence="13 14">
    <name type="scientific">Candidatus Curtissbacteria bacterium RIFCSPHIGHO2_01_FULL_41_11</name>
    <dbReference type="NCBI Taxonomy" id="1797711"/>
    <lineage>
        <taxon>Bacteria</taxon>
        <taxon>Candidatus Curtissiibacteriota</taxon>
    </lineage>
</organism>
<evidence type="ECO:0000256" key="10">
    <source>
        <dbReference type="PIRSR" id="PIRSR016496-1"/>
    </source>
</evidence>
<keyword evidence="4" id="KW-0808">Transferase</keyword>
<comment type="similarity">
    <text evidence="1">Belongs to the isopentenyl phosphate kinase family.</text>
</comment>
<feature type="binding site" evidence="10">
    <location>
        <position position="156"/>
    </location>
    <ligand>
        <name>substrate</name>
    </ligand>
</feature>
<dbReference type="PIRSF" id="PIRSF016496">
    <property type="entry name" value="Kin_FomA"/>
    <property type="match status" value="1"/>
</dbReference>
<evidence type="ECO:0000256" key="8">
    <source>
        <dbReference type="ARBA" id="ARBA00023229"/>
    </source>
</evidence>
<dbReference type="Pfam" id="PF00696">
    <property type="entry name" value="AA_kinase"/>
    <property type="match status" value="1"/>
</dbReference>
<name>A0A1F5G8N3_9BACT</name>
<dbReference type="GO" id="GO:0005829">
    <property type="term" value="C:cytosol"/>
    <property type="evidence" value="ECO:0007669"/>
    <property type="project" value="TreeGrafter"/>
</dbReference>
<protein>
    <recommendedName>
        <fullName evidence="3">Isopentenyl phosphate kinase</fullName>
        <ecNumber evidence="2">2.7.4.26</ecNumber>
    </recommendedName>
</protein>
<comment type="caution">
    <text evidence="13">The sequence shown here is derived from an EMBL/GenBank/DDBJ whole genome shotgun (WGS) entry which is preliminary data.</text>
</comment>
<evidence type="ECO:0000256" key="3">
    <source>
        <dbReference type="ARBA" id="ARBA00017267"/>
    </source>
</evidence>
<dbReference type="GO" id="GO:0005524">
    <property type="term" value="F:ATP binding"/>
    <property type="evidence" value="ECO:0007669"/>
    <property type="project" value="UniProtKB-KW"/>
</dbReference>
<evidence type="ECO:0000256" key="4">
    <source>
        <dbReference type="ARBA" id="ARBA00022679"/>
    </source>
</evidence>
<feature type="domain" description="Aspartate/glutamate/uridylate kinase" evidence="12">
    <location>
        <begin position="4"/>
        <end position="239"/>
    </location>
</feature>
<accession>A0A1F5G8N3</accession>
<feature type="binding site" evidence="10">
    <location>
        <position position="218"/>
    </location>
    <ligand>
        <name>ATP</name>
        <dbReference type="ChEBI" id="CHEBI:30616"/>
    </ligand>
</feature>
<dbReference type="SUPFAM" id="SSF53633">
    <property type="entry name" value="Carbamate kinase-like"/>
    <property type="match status" value="1"/>
</dbReference>
<dbReference type="NCBIfam" id="NF040647">
    <property type="entry name" value="IPPK_Arch"/>
    <property type="match status" value="1"/>
</dbReference>
<evidence type="ECO:0000256" key="7">
    <source>
        <dbReference type="ARBA" id="ARBA00022840"/>
    </source>
</evidence>
<evidence type="ECO:0000259" key="12">
    <source>
        <dbReference type="Pfam" id="PF00696"/>
    </source>
</evidence>
<dbReference type="EMBL" id="MFAZ01000002">
    <property type="protein sequence ID" value="OGD88185.1"/>
    <property type="molecule type" value="Genomic_DNA"/>
</dbReference>
<sequence length="262" mass="28741">MKNLILIKFGGSAITEKNKRKTPNYKVINQLAREIAEARKKTKDLLLIGHGQGSFAHVPAKKFKTKEGNINLKSAIGIAQVRLECIELNAIILDALIKNQVPAVTFEPHAFLTTNYQLPTTHYLDPIIIALQNNLVPVIYGDTIMDKKIGWTIYSGEQILNILALNLSGFKPKLIIEVGQTEGVLDTNSKTIPKITPGNFKSIEKMLSETTTADVTGGMKHKVQEALTLAQKGIPTLLISSKPGNPKNAILGKKTQGTWIIK</sequence>
<feature type="binding site" evidence="10">
    <location>
        <begin position="8"/>
        <end position="12"/>
    </location>
    <ligand>
        <name>ATP</name>
        <dbReference type="ChEBI" id="CHEBI:30616"/>
    </ligand>
</feature>
<feature type="binding site" evidence="10">
    <location>
        <position position="57"/>
    </location>
    <ligand>
        <name>substrate</name>
    </ligand>
</feature>
<dbReference type="GO" id="GO:0008299">
    <property type="term" value="P:isoprenoid biosynthetic process"/>
    <property type="evidence" value="ECO:0007669"/>
    <property type="project" value="UniProtKB-KW"/>
</dbReference>
<dbReference type="AlphaFoldDB" id="A0A1F5G8N3"/>
<evidence type="ECO:0000256" key="2">
    <source>
        <dbReference type="ARBA" id="ARBA00012908"/>
    </source>
</evidence>
<keyword evidence="7 10" id="KW-0067">ATP-binding</keyword>
<dbReference type="InterPro" id="IPR036393">
    <property type="entry name" value="AceGlu_kinase-like_sf"/>
</dbReference>
<dbReference type="GO" id="GO:0102043">
    <property type="term" value="F:isopentenyl phosphate kinase activity"/>
    <property type="evidence" value="ECO:0007669"/>
    <property type="project" value="UniProtKB-EC"/>
</dbReference>
<evidence type="ECO:0000256" key="11">
    <source>
        <dbReference type="PIRSR" id="PIRSR016496-2"/>
    </source>
</evidence>
<dbReference type="Proteomes" id="UP000179102">
    <property type="component" value="Unassembled WGS sequence"/>
</dbReference>
<keyword evidence="8" id="KW-0414">Isoprene biosynthesis</keyword>
<dbReference type="Gene3D" id="3.40.1160.10">
    <property type="entry name" value="Acetylglutamate kinase-like"/>
    <property type="match status" value="1"/>
</dbReference>
<dbReference type="GO" id="GO:0004349">
    <property type="term" value="F:glutamate 5-kinase activity"/>
    <property type="evidence" value="ECO:0007669"/>
    <property type="project" value="TreeGrafter"/>
</dbReference>
<dbReference type="InterPro" id="IPR024192">
    <property type="entry name" value="Fosfomycin_R_FomA-type"/>
</dbReference>
<evidence type="ECO:0000256" key="9">
    <source>
        <dbReference type="ARBA" id="ARBA00049063"/>
    </source>
</evidence>
<reference evidence="13 14" key="1">
    <citation type="journal article" date="2016" name="Nat. Commun.">
        <title>Thousands of microbial genomes shed light on interconnected biogeochemical processes in an aquifer system.</title>
        <authorList>
            <person name="Anantharaman K."/>
            <person name="Brown C.T."/>
            <person name="Hug L.A."/>
            <person name="Sharon I."/>
            <person name="Castelle C.J."/>
            <person name="Probst A.J."/>
            <person name="Thomas B.C."/>
            <person name="Singh A."/>
            <person name="Wilkins M.J."/>
            <person name="Karaoz U."/>
            <person name="Brodie E.L."/>
            <person name="Williams K.H."/>
            <person name="Hubbard S.S."/>
            <person name="Banfield J.F."/>
        </authorList>
    </citation>
    <scope>NUCLEOTIDE SEQUENCE [LARGE SCALE GENOMIC DNA]</scope>
</reference>
<dbReference type="STRING" id="1797711.A2870_02540"/>
<evidence type="ECO:0000313" key="13">
    <source>
        <dbReference type="EMBL" id="OGD88185.1"/>
    </source>
</evidence>
<dbReference type="PANTHER" id="PTHR43654">
    <property type="entry name" value="GLUTAMATE 5-KINASE"/>
    <property type="match status" value="1"/>
</dbReference>
<feature type="binding site" evidence="10">
    <location>
        <position position="53"/>
    </location>
    <ligand>
        <name>ATP</name>
        <dbReference type="ChEBI" id="CHEBI:30616"/>
    </ligand>
</feature>
<gene>
    <name evidence="13" type="ORF">A2870_02540</name>
</gene>